<reference evidence="1 2" key="1">
    <citation type="submission" date="2014-11" db="EMBL/GenBank/DDBJ databases">
        <title>Genome sequence of Pseudomonas tuomuerensis JCM 14085.</title>
        <authorList>
            <person name="Shin S.-K."/>
            <person name="Yi H."/>
        </authorList>
    </citation>
    <scope>NUCLEOTIDE SEQUENCE [LARGE SCALE GENOMIC DNA]</scope>
    <source>
        <strain evidence="1 2">JCM 14085</strain>
    </source>
</reference>
<dbReference type="PANTHER" id="PTHR35802">
    <property type="entry name" value="PROTEASE SYNTHASE AND SPORULATION PROTEIN PAI 2"/>
    <property type="match status" value="1"/>
</dbReference>
<dbReference type="SUPFAM" id="SSF50475">
    <property type="entry name" value="FMN-binding split barrel"/>
    <property type="match status" value="1"/>
</dbReference>
<gene>
    <name evidence="1" type="ORF">PT85_05040</name>
</gene>
<name>A0A0B3BXM1_9PSED</name>
<dbReference type="Pfam" id="PF04299">
    <property type="entry name" value="FMN_bind_2"/>
    <property type="match status" value="1"/>
</dbReference>
<proteinExistence type="predicted"/>
<keyword evidence="2" id="KW-1185">Reference proteome</keyword>
<dbReference type="EMBL" id="JTAK01000002">
    <property type="protein sequence ID" value="KHO65439.1"/>
    <property type="molecule type" value="Genomic_DNA"/>
</dbReference>
<dbReference type="PANTHER" id="PTHR35802:SF1">
    <property type="entry name" value="PROTEASE SYNTHASE AND SPORULATION PROTEIN PAI 2"/>
    <property type="match status" value="1"/>
</dbReference>
<evidence type="ECO:0000313" key="2">
    <source>
        <dbReference type="Proteomes" id="UP000030980"/>
    </source>
</evidence>
<comment type="caution">
    <text evidence="1">The sequence shown here is derived from an EMBL/GenBank/DDBJ whole genome shotgun (WGS) entry which is preliminary data.</text>
</comment>
<dbReference type="PIRSF" id="PIRSF010372">
    <property type="entry name" value="PaiB"/>
    <property type="match status" value="1"/>
</dbReference>
<dbReference type="AlphaFoldDB" id="A0A0B3BXM1"/>
<dbReference type="Proteomes" id="UP000030980">
    <property type="component" value="Unassembled WGS sequence"/>
</dbReference>
<dbReference type="OrthoDB" id="9794948at2"/>
<dbReference type="InterPro" id="IPR012349">
    <property type="entry name" value="Split_barrel_FMN-bd"/>
</dbReference>
<protein>
    <submittedName>
        <fullName evidence="1">Transcriptional regulator</fullName>
    </submittedName>
</protein>
<organism evidence="1 2">
    <name type="scientific">Pseudomonas flexibilis</name>
    <dbReference type="NCBI Taxonomy" id="706570"/>
    <lineage>
        <taxon>Bacteria</taxon>
        <taxon>Pseudomonadati</taxon>
        <taxon>Pseudomonadota</taxon>
        <taxon>Gammaproteobacteria</taxon>
        <taxon>Pseudomonadales</taxon>
        <taxon>Pseudomonadaceae</taxon>
        <taxon>Pseudomonas</taxon>
    </lineage>
</organism>
<accession>A0A0B3BXM1</accession>
<sequence>MYVPAHFAEQRLDELHDLIRQYPLGILVTHGAAGLDANHLPFELLVEAGRPDRLLAHVARANPIWQEVADGAEVLVIFRAEDAYISPNWYPSKQETHRLVPTWNYRVVHAHGRLRIRDDARFVRGVVARLTRTHEARLEQEKPWKMTDSSPAYIDQMLAAIVGLEIEIVRLEGKAKLSQNRESRDLKGAAEQLRQHGQEALATRMLNTLGE</sequence>
<dbReference type="InterPro" id="IPR007396">
    <property type="entry name" value="TR_PAI2-type"/>
</dbReference>
<dbReference type="Gene3D" id="2.30.110.10">
    <property type="entry name" value="Electron Transport, Fmn-binding Protein, Chain A"/>
    <property type="match status" value="1"/>
</dbReference>
<dbReference type="STRING" id="706570.PT85_05040"/>
<evidence type="ECO:0000313" key="1">
    <source>
        <dbReference type="EMBL" id="KHO65439.1"/>
    </source>
</evidence>
<dbReference type="RefSeq" id="WP_039606108.1">
    <property type="nucleotide sequence ID" value="NZ_FMUP01000001.1"/>
</dbReference>